<dbReference type="SUPFAM" id="SSF56112">
    <property type="entry name" value="Protein kinase-like (PK-like)"/>
    <property type="match status" value="1"/>
</dbReference>
<keyword evidence="2" id="KW-1185">Reference proteome</keyword>
<evidence type="ECO:0000313" key="1">
    <source>
        <dbReference type="EMBL" id="KAL2890655.1"/>
    </source>
</evidence>
<gene>
    <name evidence="1" type="ORF">HOO65_010013</name>
</gene>
<evidence type="ECO:0000313" key="2">
    <source>
        <dbReference type="Proteomes" id="UP001610728"/>
    </source>
</evidence>
<sequence>MSLSIRAHTPPPPFGFGYDRELAPRPMAEWTDLDGVTQTEWCSRHPIIDTPPHPDKTIHCLHVLEEVACRDGRGAQVLRCSLDDSSDDTTYIAKIYDPFYYSYIGPTDDVTWKADRDYSSEAAAYEELNRVGVDGSFAPKYYGSWTFDMLYPETPSATRPVRMILMEWIPNSITMENLRKGGFRGRISPQHRLDILARAMEVYSKMEFHGVRQLDFAPRNVLLVGPEVLSHMPRVILFDFNVSAVFSQPTCSKTQHKSKLPISPRYLFWGRCPEEFYYWTPSPHSDSRPVFLGWLTSHWEHSMEFGGPPASLNRRLRVIEDPPEYASPIEDEDWKYDDD</sequence>
<dbReference type="InterPro" id="IPR011009">
    <property type="entry name" value="Kinase-like_dom_sf"/>
</dbReference>
<dbReference type="Proteomes" id="UP001610728">
    <property type="component" value="Unassembled WGS sequence"/>
</dbReference>
<dbReference type="GeneID" id="98114259"/>
<dbReference type="RefSeq" id="XP_070861835.1">
    <property type="nucleotide sequence ID" value="XM_070999612.1"/>
</dbReference>
<proteinExistence type="predicted"/>
<dbReference type="EMBL" id="JABSNW010000001">
    <property type="protein sequence ID" value="KAL2890655.1"/>
    <property type="molecule type" value="Genomic_DNA"/>
</dbReference>
<reference evidence="1 2" key="1">
    <citation type="submission" date="2020-05" db="EMBL/GenBank/DDBJ databases">
        <title>Ceratocystis lukuohia genome.</title>
        <authorList>
            <person name="Harrington T.C."/>
            <person name="Kim K."/>
            <person name="Mayers C.G."/>
        </authorList>
    </citation>
    <scope>NUCLEOTIDE SEQUENCE [LARGE SCALE GENOMIC DNA]</scope>
    <source>
        <strain evidence="1 2">C4212</strain>
    </source>
</reference>
<organism evidence="1 2">
    <name type="scientific">Ceratocystis lukuohia</name>
    <dbReference type="NCBI Taxonomy" id="2019550"/>
    <lineage>
        <taxon>Eukaryota</taxon>
        <taxon>Fungi</taxon>
        <taxon>Dikarya</taxon>
        <taxon>Ascomycota</taxon>
        <taxon>Pezizomycotina</taxon>
        <taxon>Sordariomycetes</taxon>
        <taxon>Hypocreomycetidae</taxon>
        <taxon>Microascales</taxon>
        <taxon>Ceratocystidaceae</taxon>
        <taxon>Ceratocystis</taxon>
    </lineage>
</organism>
<accession>A0ABR4MQX7</accession>
<comment type="caution">
    <text evidence="1">The sequence shown here is derived from an EMBL/GenBank/DDBJ whole genome shotgun (WGS) entry which is preliminary data.</text>
</comment>
<name>A0ABR4MQX7_9PEZI</name>
<protein>
    <submittedName>
        <fullName evidence="1">Protein kinase-like domain protein</fullName>
    </submittedName>
</protein>